<feature type="region of interest" description="Disordered" evidence="1">
    <location>
        <begin position="229"/>
        <end position="264"/>
    </location>
</feature>
<name>A0AAJ0B230_9PEZI</name>
<feature type="compositionally biased region" description="Acidic residues" evidence="1">
    <location>
        <begin position="251"/>
        <end position="264"/>
    </location>
</feature>
<evidence type="ECO:0000313" key="4">
    <source>
        <dbReference type="Proteomes" id="UP001239445"/>
    </source>
</evidence>
<reference evidence="3" key="1">
    <citation type="submission" date="2023-06" db="EMBL/GenBank/DDBJ databases">
        <title>Genome-scale phylogeny and comparative genomics of the fungal order Sordariales.</title>
        <authorList>
            <consortium name="Lawrence Berkeley National Laboratory"/>
            <person name="Hensen N."/>
            <person name="Bonometti L."/>
            <person name="Westerberg I."/>
            <person name="Brannstrom I.O."/>
            <person name="Guillou S."/>
            <person name="Cros-Aarteil S."/>
            <person name="Calhoun S."/>
            <person name="Haridas S."/>
            <person name="Kuo A."/>
            <person name="Mondo S."/>
            <person name="Pangilinan J."/>
            <person name="Riley R."/>
            <person name="Labutti K."/>
            <person name="Andreopoulos B."/>
            <person name="Lipzen A."/>
            <person name="Chen C."/>
            <person name="Yanf M."/>
            <person name="Daum C."/>
            <person name="Ng V."/>
            <person name="Clum A."/>
            <person name="Steindorff A."/>
            <person name="Ohm R."/>
            <person name="Martin F."/>
            <person name="Silar P."/>
            <person name="Natvig D."/>
            <person name="Lalanne C."/>
            <person name="Gautier V."/>
            <person name="Ament-Velasquez S.L."/>
            <person name="Kruys A."/>
            <person name="Hutchinson M.I."/>
            <person name="Powell A.J."/>
            <person name="Barry K."/>
            <person name="Miller A.N."/>
            <person name="Grigoriev I.V."/>
            <person name="Debuchy R."/>
            <person name="Gladieux P."/>
            <person name="Thoren M.H."/>
            <person name="Johannesson H."/>
        </authorList>
    </citation>
    <scope>NUCLEOTIDE SEQUENCE</scope>
    <source>
        <strain evidence="3">PSN4</strain>
    </source>
</reference>
<dbReference type="Pfam" id="PF00149">
    <property type="entry name" value="Metallophos"/>
    <property type="match status" value="1"/>
</dbReference>
<dbReference type="InterPro" id="IPR029052">
    <property type="entry name" value="Metallo-depent_PP-like"/>
</dbReference>
<dbReference type="PANTHER" id="PTHR42850:SF4">
    <property type="entry name" value="ZINC-DEPENDENT ENDOPOLYPHOSPHATASE"/>
    <property type="match status" value="1"/>
</dbReference>
<dbReference type="Gene3D" id="3.60.21.10">
    <property type="match status" value="1"/>
</dbReference>
<feature type="region of interest" description="Disordered" evidence="1">
    <location>
        <begin position="128"/>
        <end position="150"/>
    </location>
</feature>
<feature type="compositionally biased region" description="Acidic residues" evidence="1">
    <location>
        <begin position="445"/>
        <end position="459"/>
    </location>
</feature>
<protein>
    <submittedName>
        <fullName evidence="3">Metallo-dependent phosphatase-like protein</fullName>
    </submittedName>
</protein>
<dbReference type="GO" id="GO:0006798">
    <property type="term" value="P:polyphosphate catabolic process"/>
    <property type="evidence" value="ECO:0007669"/>
    <property type="project" value="TreeGrafter"/>
</dbReference>
<feature type="compositionally biased region" description="Acidic residues" evidence="1">
    <location>
        <begin position="468"/>
        <end position="481"/>
    </location>
</feature>
<dbReference type="InterPro" id="IPR004843">
    <property type="entry name" value="Calcineurin-like_PHP"/>
</dbReference>
<evidence type="ECO:0000313" key="3">
    <source>
        <dbReference type="EMBL" id="KAK1750260.1"/>
    </source>
</evidence>
<feature type="compositionally biased region" description="Basic residues" evidence="1">
    <location>
        <begin position="414"/>
        <end position="425"/>
    </location>
</feature>
<feature type="domain" description="Calcineurin-like phosphoesterase" evidence="2">
    <location>
        <begin position="151"/>
        <end position="233"/>
    </location>
</feature>
<comment type="caution">
    <text evidence="3">The sequence shown here is derived from an EMBL/GenBank/DDBJ whole genome shotgun (WGS) entry which is preliminary data.</text>
</comment>
<dbReference type="EMBL" id="MU839848">
    <property type="protein sequence ID" value="KAK1750260.1"/>
    <property type="molecule type" value="Genomic_DNA"/>
</dbReference>
<dbReference type="GO" id="GO:0005737">
    <property type="term" value="C:cytoplasm"/>
    <property type="evidence" value="ECO:0007669"/>
    <property type="project" value="TreeGrafter"/>
</dbReference>
<keyword evidence="4" id="KW-1185">Reference proteome</keyword>
<organism evidence="3 4">
    <name type="scientific">Echria macrotheca</name>
    <dbReference type="NCBI Taxonomy" id="438768"/>
    <lineage>
        <taxon>Eukaryota</taxon>
        <taxon>Fungi</taxon>
        <taxon>Dikarya</taxon>
        <taxon>Ascomycota</taxon>
        <taxon>Pezizomycotina</taxon>
        <taxon>Sordariomycetes</taxon>
        <taxon>Sordariomycetidae</taxon>
        <taxon>Sordariales</taxon>
        <taxon>Schizotheciaceae</taxon>
        <taxon>Echria</taxon>
    </lineage>
</organism>
<dbReference type="GO" id="GO:0000298">
    <property type="term" value="F:endopolyphosphatase activity"/>
    <property type="evidence" value="ECO:0007669"/>
    <property type="project" value="TreeGrafter"/>
</dbReference>
<proteinExistence type="predicted"/>
<feature type="compositionally biased region" description="Basic and acidic residues" evidence="1">
    <location>
        <begin position="236"/>
        <end position="247"/>
    </location>
</feature>
<dbReference type="Proteomes" id="UP001239445">
    <property type="component" value="Unassembled WGS sequence"/>
</dbReference>
<dbReference type="SUPFAM" id="SSF56300">
    <property type="entry name" value="Metallo-dependent phosphatases"/>
    <property type="match status" value="1"/>
</dbReference>
<evidence type="ECO:0000256" key="1">
    <source>
        <dbReference type="SAM" id="MobiDB-lite"/>
    </source>
</evidence>
<sequence length="553" mass="60758">MPVPVLAWVVGHRPFRHHRRRHSALALLGMLATLATAWLLFAPSLSAMESLQATAENSPMTSYLQPHHPPLPNSAVSRPGQHVDHEVTATGSQKILTMEDETNARPPLFDLPDPLIDHLPAEHVLTLTPASHDPSEPSSESHKGKKPPKRRLVFVGDVHGHLRPLKALLRKIKFDHTQGDHLVLLGDLVAKGPDSSGVVTLAMEVGASAVRGNHEDKVLVAYKAIQRKKKKKKLHKQGEQEEERRSAEASINDEEKLEDESTDDEAAIARDKHLDHARAVARSLSTKQIRWLSSRPVALRIGAINGATNAPWDAGDIVAVHAGLVPAVPLKKQDPWAMMNIRTLLYPVPKRTGTDGDNATIPAIPSDTRAGEPWSRAWNRFQNTEVAAHSDRVVVIYGHDARAGLQADMEVRIRPHPASRHPHRTKRDEASGLEYIDPSSSSSDTGDDEEGEEETEDVSEVYTAQDEVGGDDNDEEDDTVDVDERKKRPGKRKKNKKKKKKGKGTIGIRYAFGLDSGCGHGRKLSALVLEPPGEDGKVAHWIEQVECGESTGK</sequence>
<feature type="compositionally biased region" description="Basic residues" evidence="1">
    <location>
        <begin position="487"/>
        <end position="503"/>
    </location>
</feature>
<dbReference type="InterPro" id="IPR050126">
    <property type="entry name" value="Ap4A_hydrolase"/>
</dbReference>
<feature type="region of interest" description="Disordered" evidence="1">
    <location>
        <begin position="408"/>
        <end position="505"/>
    </location>
</feature>
<evidence type="ECO:0000259" key="2">
    <source>
        <dbReference type="Pfam" id="PF00149"/>
    </source>
</evidence>
<dbReference type="PANTHER" id="PTHR42850">
    <property type="entry name" value="METALLOPHOSPHOESTERASE"/>
    <property type="match status" value="1"/>
</dbReference>
<dbReference type="AlphaFoldDB" id="A0AAJ0B230"/>
<dbReference type="GO" id="GO:0016791">
    <property type="term" value="F:phosphatase activity"/>
    <property type="evidence" value="ECO:0007669"/>
    <property type="project" value="TreeGrafter"/>
</dbReference>
<feature type="compositionally biased region" description="Basic and acidic residues" evidence="1">
    <location>
        <begin position="133"/>
        <end position="142"/>
    </location>
</feature>
<accession>A0AAJ0B230</accession>
<gene>
    <name evidence="3" type="ORF">QBC47DRAFT_394340</name>
</gene>